<reference evidence="3 4" key="1">
    <citation type="submission" date="2018-05" db="EMBL/GenBank/DDBJ databases">
        <title>Genomic analysis of Gracilibacillus dipsosauri DD1 reveals novel features of a salt-tolerant amylase.</title>
        <authorList>
            <person name="Deutch C.E."/>
            <person name="Yang S."/>
        </authorList>
    </citation>
    <scope>NUCLEOTIDE SEQUENCE [LARGE SCALE GENOMIC DNA]</scope>
    <source>
        <strain evidence="3 4">DD1</strain>
    </source>
</reference>
<keyword evidence="4" id="KW-1185">Reference proteome</keyword>
<dbReference type="EMBL" id="QGTD01000004">
    <property type="protein sequence ID" value="PWU69988.1"/>
    <property type="molecule type" value="Genomic_DNA"/>
</dbReference>
<keyword evidence="2" id="KW-0812">Transmembrane</keyword>
<comment type="caution">
    <text evidence="3">The sequence shown here is derived from an EMBL/GenBank/DDBJ whole genome shotgun (WGS) entry which is preliminary data.</text>
</comment>
<evidence type="ECO:0000256" key="1">
    <source>
        <dbReference type="SAM" id="Coils"/>
    </source>
</evidence>
<feature type="transmembrane region" description="Helical" evidence="2">
    <location>
        <begin position="305"/>
        <end position="323"/>
    </location>
</feature>
<dbReference type="OrthoDB" id="2988801at2"/>
<gene>
    <name evidence="3" type="ORF">DLJ74_03435</name>
</gene>
<feature type="transmembrane region" description="Helical" evidence="2">
    <location>
        <begin position="329"/>
        <end position="348"/>
    </location>
</feature>
<evidence type="ECO:0000313" key="3">
    <source>
        <dbReference type="EMBL" id="PWU69988.1"/>
    </source>
</evidence>
<keyword evidence="2" id="KW-1133">Transmembrane helix</keyword>
<accession>A0A317L542</accession>
<dbReference type="AlphaFoldDB" id="A0A317L542"/>
<keyword evidence="1" id="KW-0175">Coiled coil</keyword>
<sequence length="385" mass="45270">MEGTLQYCINNLTKNVPDPHGTIQYFLDNKMDDVAINRIICSLEEDLSRIPIRVKGSVDYDDHSSVISHKDLYDCLKNNIKYHRDTAIEKDVNSISAIERLRKGEKFKEIKRCRAIFITNNYLLSYNVKKHFYTEETSRIIPPVLHDSILTNIMWLKNPSDVPDLPRKRLIAETFAATRPPESVWAKFIEVIKLHESQYKEDDIYFLRYTASAQEMLMDISKGDPDVITVGTISEILAEKERQEQAEKDRIAKERDVEIQRKNEELEKIRLEMKKRENELAMKNESEEDRATELASNFAKKWASIIYYGLVVIIVGFITLLNFNFINNTWANIFLFVITVLIPTVTLFQENESFLKFYIIKEKIYTFIFNKYKEKIQAKYYRNAI</sequence>
<proteinExistence type="predicted"/>
<protein>
    <submittedName>
        <fullName evidence="3">Uncharacterized protein</fullName>
    </submittedName>
</protein>
<feature type="coiled-coil region" evidence="1">
    <location>
        <begin position="237"/>
        <end position="286"/>
    </location>
</feature>
<name>A0A317L542_9BACI</name>
<dbReference type="Proteomes" id="UP000245624">
    <property type="component" value="Unassembled WGS sequence"/>
</dbReference>
<keyword evidence="2" id="KW-0472">Membrane</keyword>
<evidence type="ECO:0000313" key="4">
    <source>
        <dbReference type="Proteomes" id="UP000245624"/>
    </source>
</evidence>
<dbReference type="RefSeq" id="WP_109983366.1">
    <property type="nucleotide sequence ID" value="NZ_QGTD01000004.1"/>
</dbReference>
<evidence type="ECO:0000256" key="2">
    <source>
        <dbReference type="SAM" id="Phobius"/>
    </source>
</evidence>
<organism evidence="3 4">
    <name type="scientific">Gracilibacillus dipsosauri</name>
    <dbReference type="NCBI Taxonomy" id="178340"/>
    <lineage>
        <taxon>Bacteria</taxon>
        <taxon>Bacillati</taxon>
        <taxon>Bacillota</taxon>
        <taxon>Bacilli</taxon>
        <taxon>Bacillales</taxon>
        <taxon>Bacillaceae</taxon>
        <taxon>Gracilibacillus</taxon>
    </lineage>
</organism>